<feature type="compositionally biased region" description="Low complexity" evidence="1">
    <location>
        <begin position="205"/>
        <end position="244"/>
    </location>
</feature>
<protein>
    <submittedName>
        <fullName evidence="2">Uncharacterized protein</fullName>
    </submittedName>
</protein>
<sequence length="561" mass="58556">MADQRPGMRMPNGMSGGMAGGMPANMQANMQANLPANMQANMQANMAGMMPINFLLPESYFLPNMAQSTDFSNVSRAPWATSSSATTFPHMPGSVLMPNMFPMEWLKQHAAFVNPQQMEHHGFPSGSMGASASDAQRMIMQAASAVAANAANAANASAASAAARKFSQQQQTTAPSQSAQQQVSTPSWTPSSATRAPSAGNPALSAKSTAASGGNAASGSSGNTATASAVRQNSASAQPAAPSPRKTPRKGQVSAVTDEFASNVPSSKPATATGGAGGVSAGNKGSTGAKGSSGNAKDGTSTTTSRKERSSGAGSKRSSSTANKNSSGEPAAKSSARSSTTSAANRDAKGASRRISVKRYPVQSMHYKCGSTPSDFPIKGIPGHFPDPAIVNVREAPTPTFQSYLDAPRFKTRISTGLHRRISGLHKQLCLVSGNGPDGHETDAPENDEYNALLQMLTSITETNSDLKEQVNLCHAVLTNCRARKQAYRQDMRRVDEIMTVRLQQHQNSIAEMVAKRGDKSYASLPAHVKQLTAKNTGPSAANQPASRRRSSGVKGRTPTR</sequence>
<feature type="compositionally biased region" description="Low complexity" evidence="1">
    <location>
        <begin position="166"/>
        <end position="187"/>
    </location>
</feature>
<evidence type="ECO:0000256" key="1">
    <source>
        <dbReference type="SAM" id="MobiDB-lite"/>
    </source>
</evidence>
<keyword evidence="3" id="KW-1185">Reference proteome</keyword>
<accession>A9VCJ4</accession>
<feature type="region of interest" description="Disordered" evidence="1">
    <location>
        <begin position="524"/>
        <end position="561"/>
    </location>
</feature>
<feature type="region of interest" description="Disordered" evidence="1">
    <location>
        <begin position="166"/>
        <end position="357"/>
    </location>
</feature>
<evidence type="ECO:0000313" key="3">
    <source>
        <dbReference type="Proteomes" id="UP000001357"/>
    </source>
</evidence>
<dbReference type="Proteomes" id="UP000001357">
    <property type="component" value="Unassembled WGS sequence"/>
</dbReference>
<feature type="compositionally biased region" description="Basic residues" evidence="1">
    <location>
        <begin position="547"/>
        <end position="561"/>
    </location>
</feature>
<reference evidence="2 3" key="1">
    <citation type="journal article" date="2008" name="Nature">
        <title>The genome of the choanoflagellate Monosiga brevicollis and the origin of metazoans.</title>
        <authorList>
            <consortium name="JGI Sequencing"/>
            <person name="King N."/>
            <person name="Westbrook M.J."/>
            <person name="Young S.L."/>
            <person name="Kuo A."/>
            <person name="Abedin M."/>
            <person name="Chapman J."/>
            <person name="Fairclough S."/>
            <person name="Hellsten U."/>
            <person name="Isogai Y."/>
            <person name="Letunic I."/>
            <person name="Marr M."/>
            <person name="Pincus D."/>
            <person name="Putnam N."/>
            <person name="Rokas A."/>
            <person name="Wright K.J."/>
            <person name="Zuzow R."/>
            <person name="Dirks W."/>
            <person name="Good M."/>
            <person name="Goodstein D."/>
            <person name="Lemons D."/>
            <person name="Li W."/>
            <person name="Lyons J.B."/>
            <person name="Morris A."/>
            <person name="Nichols S."/>
            <person name="Richter D.J."/>
            <person name="Salamov A."/>
            <person name="Bork P."/>
            <person name="Lim W.A."/>
            <person name="Manning G."/>
            <person name="Miller W.T."/>
            <person name="McGinnis W."/>
            <person name="Shapiro H."/>
            <person name="Tjian R."/>
            <person name="Grigoriev I.V."/>
            <person name="Rokhsar D."/>
        </authorList>
    </citation>
    <scope>NUCLEOTIDE SEQUENCE [LARGE SCALE GENOMIC DNA]</scope>
    <source>
        <strain evidence="3">MX1 / ATCC 50154</strain>
    </source>
</reference>
<gene>
    <name evidence="2" type="ORF">MONBRDRAFT_34560</name>
</gene>
<dbReference type="InParanoid" id="A9VCJ4"/>
<feature type="compositionally biased region" description="Low complexity" evidence="1">
    <location>
        <begin position="311"/>
        <end position="320"/>
    </location>
</feature>
<dbReference type="AlphaFoldDB" id="A9VCJ4"/>
<proteinExistence type="predicted"/>
<feature type="compositionally biased region" description="Polar residues" evidence="1">
    <location>
        <begin position="289"/>
        <end position="299"/>
    </location>
</feature>
<evidence type="ECO:0000313" key="2">
    <source>
        <dbReference type="EMBL" id="EDQ84796.1"/>
    </source>
</evidence>
<organism evidence="2 3">
    <name type="scientific">Monosiga brevicollis</name>
    <name type="common">Choanoflagellate</name>
    <dbReference type="NCBI Taxonomy" id="81824"/>
    <lineage>
        <taxon>Eukaryota</taxon>
        <taxon>Choanoflagellata</taxon>
        <taxon>Craspedida</taxon>
        <taxon>Salpingoecidae</taxon>
        <taxon>Monosiga</taxon>
    </lineage>
</organism>
<dbReference type="KEGG" id="mbr:MONBRDRAFT_34560"/>
<feature type="compositionally biased region" description="Polar residues" evidence="1">
    <location>
        <begin position="533"/>
        <end position="546"/>
    </location>
</feature>
<name>A9VCJ4_MONBE</name>
<dbReference type="RefSeq" id="XP_001750446.1">
    <property type="nucleotide sequence ID" value="XM_001750394.1"/>
</dbReference>
<feature type="compositionally biased region" description="Low complexity" evidence="1">
    <location>
        <begin position="331"/>
        <end position="344"/>
    </location>
</feature>
<dbReference type="GeneID" id="5895674"/>
<dbReference type="EMBL" id="CH991581">
    <property type="protein sequence ID" value="EDQ84796.1"/>
    <property type="molecule type" value="Genomic_DNA"/>
</dbReference>